<evidence type="ECO:0000313" key="3">
    <source>
        <dbReference type="Proteomes" id="UP001597045"/>
    </source>
</evidence>
<dbReference type="Pfam" id="PF00652">
    <property type="entry name" value="Ricin_B_lectin"/>
    <property type="match status" value="1"/>
</dbReference>
<reference evidence="3" key="1">
    <citation type="journal article" date="2019" name="Int. J. Syst. Evol. Microbiol.">
        <title>The Global Catalogue of Microorganisms (GCM) 10K type strain sequencing project: providing services to taxonomists for standard genome sequencing and annotation.</title>
        <authorList>
            <consortium name="The Broad Institute Genomics Platform"/>
            <consortium name="The Broad Institute Genome Sequencing Center for Infectious Disease"/>
            <person name="Wu L."/>
            <person name="Ma J."/>
        </authorList>
    </citation>
    <scope>NUCLEOTIDE SEQUENCE [LARGE SCALE GENOMIC DNA]</scope>
    <source>
        <strain evidence="3">JCM 31486</strain>
    </source>
</reference>
<dbReference type="CDD" id="cd23418">
    <property type="entry name" value="beta-trefoil_Ricin_XLN-like"/>
    <property type="match status" value="1"/>
</dbReference>
<feature type="domain" description="Ricin B lectin" evidence="1">
    <location>
        <begin position="1"/>
        <end position="119"/>
    </location>
</feature>
<dbReference type="SMART" id="SM00458">
    <property type="entry name" value="RICIN"/>
    <property type="match status" value="1"/>
</dbReference>
<comment type="caution">
    <text evidence="2">The sequence shown here is derived from an EMBL/GenBank/DDBJ whole genome shotgun (WGS) entry which is preliminary data.</text>
</comment>
<feature type="non-terminal residue" evidence="2">
    <location>
        <position position="1"/>
    </location>
</feature>
<dbReference type="SUPFAM" id="SSF50370">
    <property type="entry name" value="Ricin B-like lectins"/>
    <property type="match status" value="1"/>
</dbReference>
<sequence length="123" mass="13030">RIVGAQSGRCVDVPNSTNGTQAQLWDCAAQTWTYTNGKQLTINGKCLDASGQGTSNGTQVIIWDCNGQPNQQWNLTAGNTITAVQANLCLDANGQGTANGTKLILWSCNGQANQQWTLRSTAS</sequence>
<keyword evidence="3" id="KW-1185">Reference proteome</keyword>
<dbReference type="InterPro" id="IPR035992">
    <property type="entry name" value="Ricin_B-like_lectins"/>
</dbReference>
<dbReference type="Gene3D" id="2.80.10.50">
    <property type="match status" value="3"/>
</dbReference>
<proteinExistence type="predicted"/>
<gene>
    <name evidence="2" type="ORF">ACFQ1S_44325</name>
</gene>
<dbReference type="InterPro" id="IPR000772">
    <property type="entry name" value="Ricin_B_lectin"/>
</dbReference>
<accession>A0ABW3MR68</accession>
<dbReference type="PROSITE" id="PS50231">
    <property type="entry name" value="RICIN_B_LECTIN"/>
    <property type="match status" value="1"/>
</dbReference>
<protein>
    <submittedName>
        <fullName evidence="2">Ricin-type beta-trefoil lectin domain protein</fullName>
    </submittedName>
</protein>
<dbReference type="Proteomes" id="UP001597045">
    <property type="component" value="Unassembled WGS sequence"/>
</dbReference>
<organism evidence="2 3">
    <name type="scientific">Kibdelosporangium lantanae</name>
    <dbReference type="NCBI Taxonomy" id="1497396"/>
    <lineage>
        <taxon>Bacteria</taxon>
        <taxon>Bacillati</taxon>
        <taxon>Actinomycetota</taxon>
        <taxon>Actinomycetes</taxon>
        <taxon>Pseudonocardiales</taxon>
        <taxon>Pseudonocardiaceae</taxon>
        <taxon>Kibdelosporangium</taxon>
    </lineage>
</organism>
<name>A0ABW3MR68_9PSEU</name>
<evidence type="ECO:0000313" key="2">
    <source>
        <dbReference type="EMBL" id="MFD1052109.1"/>
    </source>
</evidence>
<dbReference type="EMBL" id="JBHTIS010004135">
    <property type="protein sequence ID" value="MFD1052109.1"/>
    <property type="molecule type" value="Genomic_DNA"/>
</dbReference>
<evidence type="ECO:0000259" key="1">
    <source>
        <dbReference type="SMART" id="SM00458"/>
    </source>
</evidence>